<proteinExistence type="predicted"/>
<organism evidence="1 2">
    <name type="scientific">Actinoplanes digitatis</name>
    <dbReference type="NCBI Taxonomy" id="1868"/>
    <lineage>
        <taxon>Bacteria</taxon>
        <taxon>Bacillati</taxon>
        <taxon>Actinomycetota</taxon>
        <taxon>Actinomycetes</taxon>
        <taxon>Micromonosporales</taxon>
        <taxon>Micromonosporaceae</taxon>
        <taxon>Actinoplanes</taxon>
    </lineage>
</organism>
<dbReference type="AlphaFoldDB" id="A0A7W7HYA9"/>
<dbReference type="SUPFAM" id="SSF53474">
    <property type="entry name" value="alpha/beta-Hydrolases"/>
    <property type="match status" value="1"/>
</dbReference>
<accession>A0A7W7HYA9</accession>
<dbReference type="Proteomes" id="UP000578112">
    <property type="component" value="Unassembled WGS sequence"/>
</dbReference>
<dbReference type="PANTHER" id="PTHR34853">
    <property type="match status" value="1"/>
</dbReference>
<dbReference type="GO" id="GO:0004806">
    <property type="term" value="F:triacylglycerol lipase activity"/>
    <property type="evidence" value="ECO:0007669"/>
    <property type="project" value="InterPro"/>
</dbReference>
<comment type="caution">
    <text evidence="1">The sequence shown here is derived from an EMBL/GenBank/DDBJ whole genome shotgun (WGS) entry which is preliminary data.</text>
</comment>
<keyword evidence="1" id="KW-0378">Hydrolase</keyword>
<reference evidence="1 2" key="1">
    <citation type="submission" date="2020-08" db="EMBL/GenBank/DDBJ databases">
        <title>Sequencing the genomes of 1000 actinobacteria strains.</title>
        <authorList>
            <person name="Klenk H.-P."/>
        </authorList>
    </citation>
    <scope>NUCLEOTIDE SEQUENCE [LARGE SCALE GENOMIC DNA]</scope>
    <source>
        <strain evidence="1 2">DSM 43149</strain>
    </source>
</reference>
<gene>
    <name evidence="1" type="ORF">BJ971_003578</name>
</gene>
<dbReference type="GO" id="GO:0016042">
    <property type="term" value="P:lipid catabolic process"/>
    <property type="evidence" value="ECO:0007669"/>
    <property type="project" value="InterPro"/>
</dbReference>
<sequence length="378" mass="39245">MSAIPQKTIVRQYVHRSSAVFLAVLLSIFGVLVGARPAAAAPVPGTVLSSTVATLPPELAPHGTARRIEYVSTDLTGAAVTVTGLVITPRRKALRTVAWGHGTTGLADQCAPSDHQDVFWPEARAAVAELLKRGWTVAAADYPGLGTPAAHPYLIGGTTARAMIDSVKAARNLDSTLTTQYAVDGHSQGGQGALFAGQLAPAYDGVLELRGVAAIAPVSNVDLLAPVIPGTPGQGYLVMALYGLNAVEPGFNPSTVLAQPAQQRVPVLRTGCLNEILAAYAPLTARQLLNGGALPPPVVRKLAQYDNPAQSAPSAPILIVQGTADAAVPYEITAGPLLDQLRAYSQPVRFVPLEGETHDGAVFASTTLVADWIATRFA</sequence>
<dbReference type="InterPro" id="IPR005152">
    <property type="entry name" value="Lipase_secreted"/>
</dbReference>
<name>A0A7W7HYA9_9ACTN</name>
<dbReference type="EMBL" id="JACHNH010000001">
    <property type="protein sequence ID" value="MBB4763022.1"/>
    <property type="molecule type" value="Genomic_DNA"/>
</dbReference>
<dbReference type="Pfam" id="PF03583">
    <property type="entry name" value="LIP"/>
    <property type="match status" value="1"/>
</dbReference>
<dbReference type="PIRSF" id="PIRSF029171">
    <property type="entry name" value="Esterase_LipA"/>
    <property type="match status" value="1"/>
</dbReference>
<keyword evidence="2" id="KW-1185">Reference proteome</keyword>
<evidence type="ECO:0000313" key="1">
    <source>
        <dbReference type="EMBL" id="MBB4763022.1"/>
    </source>
</evidence>
<dbReference type="InterPro" id="IPR029058">
    <property type="entry name" value="AB_hydrolase_fold"/>
</dbReference>
<protein>
    <submittedName>
        <fullName evidence="1">Alpha-beta hydrolase superfamily lysophospholipase</fullName>
    </submittedName>
</protein>
<evidence type="ECO:0000313" key="2">
    <source>
        <dbReference type="Proteomes" id="UP000578112"/>
    </source>
</evidence>
<dbReference type="RefSeq" id="WP_184994388.1">
    <property type="nucleotide sequence ID" value="NZ_BOMK01000042.1"/>
</dbReference>
<dbReference type="PANTHER" id="PTHR34853:SF1">
    <property type="entry name" value="LIPASE 5"/>
    <property type="match status" value="1"/>
</dbReference>
<dbReference type="Gene3D" id="3.40.50.1820">
    <property type="entry name" value="alpha/beta hydrolase"/>
    <property type="match status" value="2"/>
</dbReference>